<gene>
    <name evidence="1" type="ORF">MRB53_014657</name>
</gene>
<dbReference type="EMBL" id="CM056812">
    <property type="protein sequence ID" value="KAJ8618471.1"/>
    <property type="molecule type" value="Genomic_DNA"/>
</dbReference>
<evidence type="ECO:0000313" key="1">
    <source>
        <dbReference type="EMBL" id="KAJ8618471.1"/>
    </source>
</evidence>
<proteinExistence type="predicted"/>
<sequence>MPLQLNSHSSPRGIKVSEPNITDSPIFPLLWISASHNALTGPIWQELGQLRYLLVLDLGLNNLSSIIPEELSGMRNVGALDLSHNNLSGTIPPSLVYLSF</sequence>
<comment type="caution">
    <text evidence="1">The sequence shown here is derived from an EMBL/GenBank/DDBJ whole genome shotgun (WGS) entry which is preliminary data.</text>
</comment>
<evidence type="ECO:0000313" key="2">
    <source>
        <dbReference type="Proteomes" id="UP001234297"/>
    </source>
</evidence>
<name>A0ACC2KBT0_PERAE</name>
<dbReference type="Proteomes" id="UP001234297">
    <property type="component" value="Chromosome 4"/>
</dbReference>
<accession>A0ACC2KBT0</accession>
<organism evidence="1 2">
    <name type="scientific">Persea americana</name>
    <name type="common">Avocado</name>
    <dbReference type="NCBI Taxonomy" id="3435"/>
    <lineage>
        <taxon>Eukaryota</taxon>
        <taxon>Viridiplantae</taxon>
        <taxon>Streptophyta</taxon>
        <taxon>Embryophyta</taxon>
        <taxon>Tracheophyta</taxon>
        <taxon>Spermatophyta</taxon>
        <taxon>Magnoliopsida</taxon>
        <taxon>Magnoliidae</taxon>
        <taxon>Laurales</taxon>
        <taxon>Lauraceae</taxon>
        <taxon>Persea</taxon>
    </lineage>
</organism>
<keyword evidence="2" id="KW-1185">Reference proteome</keyword>
<protein>
    <submittedName>
        <fullName evidence="1">Uncharacterized protein</fullName>
    </submittedName>
</protein>
<reference evidence="1 2" key="1">
    <citation type="journal article" date="2022" name="Hortic Res">
        <title>A haplotype resolved chromosomal level avocado genome allows analysis of novel avocado genes.</title>
        <authorList>
            <person name="Nath O."/>
            <person name="Fletcher S.J."/>
            <person name="Hayward A."/>
            <person name="Shaw L.M."/>
            <person name="Masouleh A.K."/>
            <person name="Furtado A."/>
            <person name="Henry R.J."/>
            <person name="Mitter N."/>
        </authorList>
    </citation>
    <scope>NUCLEOTIDE SEQUENCE [LARGE SCALE GENOMIC DNA]</scope>
    <source>
        <strain evidence="2">cv. Hass</strain>
    </source>
</reference>